<reference evidence="3" key="1">
    <citation type="submission" date="2016-11" db="EMBL/GenBank/DDBJ databases">
        <authorList>
            <person name="Varghese N."/>
            <person name="Submissions S."/>
        </authorList>
    </citation>
    <scope>NUCLEOTIDE SEQUENCE [LARGE SCALE GENOMIC DNA]</scope>
    <source>
        <strain evidence="3">DSM 29440</strain>
    </source>
</reference>
<feature type="region of interest" description="Disordered" evidence="1">
    <location>
        <begin position="134"/>
        <end position="181"/>
    </location>
</feature>
<accession>A0A1N6FZG1</accession>
<evidence type="ECO:0000313" key="2">
    <source>
        <dbReference type="EMBL" id="SIO00591.1"/>
    </source>
</evidence>
<feature type="region of interest" description="Disordered" evidence="1">
    <location>
        <begin position="1"/>
        <end position="24"/>
    </location>
</feature>
<proteinExistence type="predicted"/>
<dbReference type="STRING" id="1217970.SAMN05444002_2080"/>
<sequence>MTNTPEQSRDSTQTAKDTVKDLRDETLSTVQDLKEKAMAEAGQRAEAGKATVADEISGVGNALRRAADELHKGSPQERTFGRMATALADLSDKVRDKDLGEVAGDLSTFARNNPLAFLGGAALLGFAGTRLARASQRDAAPAGPAVDLGDPWHDDEDDEALDAAIRQQPSPYRAPATGETS</sequence>
<dbReference type="AlphaFoldDB" id="A0A1N6FZG1"/>
<dbReference type="Proteomes" id="UP000184932">
    <property type="component" value="Unassembled WGS sequence"/>
</dbReference>
<dbReference type="EMBL" id="FSRL01000001">
    <property type="protein sequence ID" value="SIO00591.1"/>
    <property type="molecule type" value="Genomic_DNA"/>
</dbReference>
<name>A0A1N6FZG1_9RHOB</name>
<protein>
    <submittedName>
        <fullName evidence="2">Uncharacterized protein</fullName>
    </submittedName>
</protein>
<gene>
    <name evidence="2" type="ORF">SAMN05444002_2080</name>
</gene>
<dbReference type="RefSeq" id="WP_139301259.1">
    <property type="nucleotide sequence ID" value="NZ_FSRL01000001.1"/>
</dbReference>
<evidence type="ECO:0000256" key="1">
    <source>
        <dbReference type="SAM" id="MobiDB-lite"/>
    </source>
</evidence>
<dbReference type="OrthoDB" id="7744082at2"/>
<organism evidence="2 3">
    <name type="scientific">Vannielia litorea</name>
    <dbReference type="NCBI Taxonomy" id="1217970"/>
    <lineage>
        <taxon>Bacteria</taxon>
        <taxon>Pseudomonadati</taxon>
        <taxon>Pseudomonadota</taxon>
        <taxon>Alphaproteobacteria</taxon>
        <taxon>Rhodobacterales</taxon>
        <taxon>Paracoccaceae</taxon>
        <taxon>Vannielia</taxon>
    </lineage>
</organism>
<evidence type="ECO:0000313" key="3">
    <source>
        <dbReference type="Proteomes" id="UP000184932"/>
    </source>
</evidence>
<keyword evidence="3" id="KW-1185">Reference proteome</keyword>
<feature type="compositionally biased region" description="Polar residues" evidence="1">
    <location>
        <begin position="1"/>
        <end position="16"/>
    </location>
</feature>